<keyword evidence="2" id="KW-1185">Reference proteome</keyword>
<protein>
    <submittedName>
        <fullName evidence="1">Uncharacterized protein</fullName>
    </submittedName>
</protein>
<accession>A0A151M128</accession>
<sequence length="75" mass="8186">MFLVMQELFGICSPCQPHIDRPLGDRGSKQPTNSSVEAPREKLKLTCIIPMEAEFIGDGGFSQLLAIGPPRTSIN</sequence>
<organism evidence="1 2">
    <name type="scientific">Alligator mississippiensis</name>
    <name type="common">American alligator</name>
    <dbReference type="NCBI Taxonomy" id="8496"/>
    <lineage>
        <taxon>Eukaryota</taxon>
        <taxon>Metazoa</taxon>
        <taxon>Chordata</taxon>
        <taxon>Craniata</taxon>
        <taxon>Vertebrata</taxon>
        <taxon>Euteleostomi</taxon>
        <taxon>Archelosauria</taxon>
        <taxon>Archosauria</taxon>
        <taxon>Crocodylia</taxon>
        <taxon>Alligatoridae</taxon>
        <taxon>Alligatorinae</taxon>
        <taxon>Alligator</taxon>
    </lineage>
</organism>
<proteinExistence type="predicted"/>
<evidence type="ECO:0000313" key="2">
    <source>
        <dbReference type="Proteomes" id="UP000050525"/>
    </source>
</evidence>
<name>A0A151M128_ALLMI</name>
<dbReference type="Proteomes" id="UP000050525">
    <property type="component" value="Unassembled WGS sequence"/>
</dbReference>
<gene>
    <name evidence="1" type="ORF">Y1Q_0011781</name>
</gene>
<dbReference type="AlphaFoldDB" id="A0A151M128"/>
<evidence type="ECO:0000313" key="1">
    <source>
        <dbReference type="EMBL" id="KYO18224.1"/>
    </source>
</evidence>
<dbReference type="EMBL" id="AKHW03006853">
    <property type="protein sequence ID" value="KYO18224.1"/>
    <property type="molecule type" value="Genomic_DNA"/>
</dbReference>
<reference evidence="1 2" key="1">
    <citation type="journal article" date="2012" name="Genome Biol.">
        <title>Sequencing three crocodilian genomes to illuminate the evolution of archosaurs and amniotes.</title>
        <authorList>
            <person name="St John J.A."/>
            <person name="Braun E.L."/>
            <person name="Isberg S.R."/>
            <person name="Miles L.G."/>
            <person name="Chong A.Y."/>
            <person name="Gongora J."/>
            <person name="Dalzell P."/>
            <person name="Moran C."/>
            <person name="Bed'hom B."/>
            <person name="Abzhanov A."/>
            <person name="Burgess S.C."/>
            <person name="Cooksey A.M."/>
            <person name="Castoe T.A."/>
            <person name="Crawford N.G."/>
            <person name="Densmore L.D."/>
            <person name="Drew J.C."/>
            <person name="Edwards S.V."/>
            <person name="Faircloth B.C."/>
            <person name="Fujita M.K."/>
            <person name="Greenwold M.J."/>
            <person name="Hoffmann F.G."/>
            <person name="Howard J.M."/>
            <person name="Iguchi T."/>
            <person name="Janes D.E."/>
            <person name="Khan S.Y."/>
            <person name="Kohno S."/>
            <person name="de Koning A.J."/>
            <person name="Lance S.L."/>
            <person name="McCarthy F.M."/>
            <person name="McCormack J.E."/>
            <person name="Merchant M.E."/>
            <person name="Peterson D.G."/>
            <person name="Pollock D.D."/>
            <person name="Pourmand N."/>
            <person name="Raney B.J."/>
            <person name="Roessler K.A."/>
            <person name="Sanford J.R."/>
            <person name="Sawyer R.H."/>
            <person name="Schmidt C.J."/>
            <person name="Triplett E.W."/>
            <person name="Tuberville T.D."/>
            <person name="Venegas-Anaya M."/>
            <person name="Howard J.T."/>
            <person name="Jarvis E.D."/>
            <person name="Guillette L.J.Jr."/>
            <person name="Glenn T.C."/>
            <person name="Green R.E."/>
            <person name="Ray D.A."/>
        </authorList>
    </citation>
    <scope>NUCLEOTIDE SEQUENCE [LARGE SCALE GENOMIC DNA]</scope>
    <source>
        <strain evidence="1">KSC_2009_1</strain>
    </source>
</reference>
<comment type="caution">
    <text evidence="1">The sequence shown here is derived from an EMBL/GenBank/DDBJ whole genome shotgun (WGS) entry which is preliminary data.</text>
</comment>